<keyword evidence="2" id="KW-1185">Reference proteome</keyword>
<accession>A0A135S0R8</accession>
<evidence type="ECO:0000313" key="2">
    <source>
        <dbReference type="Proteomes" id="UP000070328"/>
    </source>
</evidence>
<dbReference type="OrthoDB" id="2588159at2759"/>
<dbReference type="Proteomes" id="UP000070328">
    <property type="component" value="Unassembled WGS sequence"/>
</dbReference>
<dbReference type="InterPro" id="IPR053161">
    <property type="entry name" value="Ulvan_degrading_GH"/>
</dbReference>
<dbReference type="PANTHER" id="PTHR36848">
    <property type="entry name" value="DNA-BINDING PROTEIN (PUTATIVE SECRETED PROTEIN)-RELATED"/>
    <property type="match status" value="1"/>
</dbReference>
<dbReference type="AlphaFoldDB" id="A0A135S0R8"/>
<dbReference type="PANTHER" id="PTHR36848:SF2">
    <property type="entry name" value="SECRETED PROTEIN"/>
    <property type="match status" value="1"/>
</dbReference>
<name>A0A135S0R8_9PEZI</name>
<proteinExistence type="predicted"/>
<comment type="caution">
    <text evidence="1">The sequence shown here is derived from an EMBL/GenBank/DDBJ whole genome shotgun (WGS) entry which is preliminary data.</text>
</comment>
<gene>
    <name evidence="1" type="ORF">CSIM01_06239</name>
</gene>
<sequence length="966" mass="105997">MTPSAQVRPRFRYWMLDPSVDHDMVASDIRAAGAIGAGGVELVAFYNYGFAAPPGADWLRFGYGTPEYLKMFRTALTAHQESNLVMDFAMGPNQGQGVPASIDDPGLQWDLAPSPLPLVQTFAVAPIPTDGVYQGSIPGWGTGELVSLVAAVVTSKQNSSRSLPGAFMLNNASWSTWTVEDGSLVDLTSNATAELGSIAFALSPLTDPSHSWQLFAFYQYQTHFQNLAYQSGSNHGVWTNGSYAVDHFSHQGAQTITRFWDEHILVDGIEELLKDVGNYGWEDSVELTSNMTWSPGFPKKFKESFGYDLKKYLPIVMFDNNNLGLQPTAPGSIQCILDTADGGEGVRNDFRQIIGEGYQDYLRALSNWTNTRLNLKFSAQPGYNMPLDMLSSIPFVDVPECESLGFTTVDAVRQFSGPAQMAGKRIISSEMGAKFFKAYSYTLPELVASFNKAVAGGVNQVVLHGQSYSGNYYATTWPGYAAFGYAVSDLFSPKQPAWDHGFSEVLDYMARTQFVLQRGISRVDIAILHKESATNYSLPPVYTSDDLHREGWTYNYVNWDNLRLPNARILDGTLAPDGPAYKALVILKTQSITVAVVELLESYAISGLPVVLVGGLPGQFSQGIPVSPSTFSEALGRLVRSVNVHQVSFGGVAQKLHELGLRPRAKVLASGTWYNAWVEDTAEGRDSLFVFNDSPTSSGTINIAGGKIPYRLDPWTGQRTPLLDFVVNHNGTITIQQTLAAQEAVILEFSGTTDYRSYPPFTTLPPPIVGYEDVGSDRVILHAIKDSFDSIVRFGVNGIVRIATRSVPSPFLLSNWTLEVEHWEAPDDIWNASIIAEKSNTTHHLTELVSWLDHETLCNASGIGYYTTSFEIPRADGSSGELGFYLLFSDVLHAVQVFINGHKIPPINSLSARQDISSIWDRIENGGDVKLLDRFIAAGVTDAPRTDNGLVGSVHVIPFRRHELEM</sequence>
<organism evidence="1 2">
    <name type="scientific">Colletotrichum simmondsii</name>
    <dbReference type="NCBI Taxonomy" id="703756"/>
    <lineage>
        <taxon>Eukaryota</taxon>
        <taxon>Fungi</taxon>
        <taxon>Dikarya</taxon>
        <taxon>Ascomycota</taxon>
        <taxon>Pezizomycotina</taxon>
        <taxon>Sordariomycetes</taxon>
        <taxon>Hypocreomycetidae</taxon>
        <taxon>Glomerellales</taxon>
        <taxon>Glomerellaceae</taxon>
        <taxon>Colletotrichum</taxon>
        <taxon>Colletotrichum acutatum species complex</taxon>
    </lineage>
</organism>
<dbReference type="Pfam" id="PF17132">
    <property type="entry name" value="Glyco_hydro_106"/>
    <property type="match status" value="1"/>
</dbReference>
<evidence type="ECO:0000313" key="1">
    <source>
        <dbReference type="EMBL" id="KXH29506.1"/>
    </source>
</evidence>
<dbReference type="EMBL" id="JFBX01000750">
    <property type="protein sequence ID" value="KXH29506.1"/>
    <property type="molecule type" value="Genomic_DNA"/>
</dbReference>
<reference evidence="1 2" key="1">
    <citation type="submission" date="2014-02" db="EMBL/GenBank/DDBJ databases">
        <title>The genome sequence of Colletotrichum simmondsii CBS122122.</title>
        <authorList>
            <person name="Baroncelli R."/>
            <person name="Thon M.R."/>
        </authorList>
    </citation>
    <scope>NUCLEOTIDE SEQUENCE [LARGE SCALE GENOMIC DNA]</scope>
    <source>
        <strain evidence="1 2">CBS122122</strain>
    </source>
</reference>
<protein>
    <recommendedName>
        <fullName evidence="3">Secreted protein</fullName>
    </recommendedName>
</protein>
<evidence type="ECO:0008006" key="3">
    <source>
        <dbReference type="Google" id="ProtNLM"/>
    </source>
</evidence>